<dbReference type="Proteomes" id="UP001190700">
    <property type="component" value="Unassembled WGS sequence"/>
</dbReference>
<dbReference type="EMBL" id="LGRX02000902">
    <property type="protein sequence ID" value="KAK3287326.1"/>
    <property type="molecule type" value="Genomic_DNA"/>
</dbReference>
<dbReference type="PANTHER" id="PTHR33845:SF1">
    <property type="entry name" value="C2H2-TYPE DOMAIN-CONTAINING PROTEIN"/>
    <property type="match status" value="1"/>
</dbReference>
<gene>
    <name evidence="2" type="ORF">CYMTET_5156</name>
</gene>
<comment type="caution">
    <text evidence="2">The sequence shown here is derived from an EMBL/GenBank/DDBJ whole genome shotgun (WGS) entry which is preliminary data.</text>
</comment>
<evidence type="ECO:0000313" key="2">
    <source>
        <dbReference type="EMBL" id="KAK3287326.1"/>
    </source>
</evidence>
<evidence type="ECO:0000256" key="1">
    <source>
        <dbReference type="SAM" id="MobiDB-lite"/>
    </source>
</evidence>
<accession>A0AAE0LJ65</accession>
<keyword evidence="3" id="KW-1185">Reference proteome</keyword>
<feature type="region of interest" description="Disordered" evidence="1">
    <location>
        <begin position="558"/>
        <end position="585"/>
    </location>
</feature>
<evidence type="ECO:0000313" key="3">
    <source>
        <dbReference type="Proteomes" id="UP001190700"/>
    </source>
</evidence>
<reference evidence="2 3" key="1">
    <citation type="journal article" date="2015" name="Genome Biol. Evol.">
        <title>Comparative Genomics of a Bacterivorous Green Alga Reveals Evolutionary Causalities and Consequences of Phago-Mixotrophic Mode of Nutrition.</title>
        <authorList>
            <person name="Burns J.A."/>
            <person name="Paasch A."/>
            <person name="Narechania A."/>
            <person name="Kim E."/>
        </authorList>
    </citation>
    <scope>NUCLEOTIDE SEQUENCE [LARGE SCALE GENOMIC DNA]</scope>
    <source>
        <strain evidence="2 3">PLY_AMNH</strain>
    </source>
</reference>
<dbReference type="PANTHER" id="PTHR33845">
    <property type="entry name" value="C2H2-TYPE DOMAIN-CONTAINING PROTEIN"/>
    <property type="match status" value="1"/>
</dbReference>
<sequence length="1012" mass="111897">MVPADQSETVMNPADLAAAFDLEKGALPHNSSFDMNVSEMGIRRTSDVTRTFLAFLQPVLKTVHPKDPEGHASAIKGLQESLLGMLKRVSTYYRTDFNVHLQDESTCATHCIPYGLSSPTDLRFQRTCSHEHSMSCPDCNLSIHFIEELQCLLKSASNISALSAPDLERLIFTLEECEAHLSKYIGHRVRTVHQNAVPGKEIAGMRYTEAYLIMDYMNKWLPFKHLSTTSDAFGQAGESVHGATVYVHALPEHVKQTIASGELEDPQQYLRELPVDADGDINRWYVLLGALNDHKQDQWHACSMLEATLTLVKQSEPQVESARLRFDNATCYHGTLFWLMVSIMENATGIKVSEVGMNEPGEGKDETDSSFNTAKAYVKRLVNLGKIDAKTAAEFIGALNTGHGVEGMLSRVVEINRPNMPTDLGTLDQITRFSHFRHEEMGLRCWEQYDIGEGRLFSHSELKKLVKAGLPQTTGVVIQEDDRDSAAPKAEAKVKEGRRALDFKEAKKQERARKREAKAAAAESSVGARRERIEAKRTTSTCPVPGCRHAPFLLVSSMQQHAKKCNPPPPPSPQSLNAGPEPLRSYRPDINMDISVPTPPEATLRIESTDIRHLGEEYDPYGCELHGLDAALLLANIEVGDSSCGGKWTFILARPQCELIRKGYAVKARVAPQQKTEVQVQMLEDAFQQGLERGGGRSSRDSDQDVLRAINAVSAPQKQLRLDQITSWFSRRYSKYVLEGKNARVRAEMELACKTRDENLLMIQSIIVGVIDEIGSEAPASWWQSEPTNLDAGIPQSEDQAMQGTTDSLGADVVGASNQGADVPGASGSVPLAAEAPAGNRRLVIAEQKRAEKAEASSAKRKAVYDIGQEHLMELKNMSGTERVRYVKKLKVEPLKGLLMCLQGREDQIPVGRKADNLATVFSYMQNMALPSTVAEVASQDVEMGGVQSAEVSGAQGDPRDVQADQTRYDTATQIGIEFQMEEDDDEREYHTLSEENQKDLALSFLKQFSIS</sequence>
<organism evidence="2 3">
    <name type="scientific">Cymbomonas tetramitiformis</name>
    <dbReference type="NCBI Taxonomy" id="36881"/>
    <lineage>
        <taxon>Eukaryota</taxon>
        <taxon>Viridiplantae</taxon>
        <taxon>Chlorophyta</taxon>
        <taxon>Pyramimonadophyceae</taxon>
        <taxon>Pyramimonadales</taxon>
        <taxon>Pyramimonadaceae</taxon>
        <taxon>Cymbomonas</taxon>
    </lineage>
</organism>
<protein>
    <submittedName>
        <fullName evidence="2">Uncharacterized protein</fullName>
    </submittedName>
</protein>
<name>A0AAE0LJ65_9CHLO</name>
<proteinExistence type="predicted"/>
<feature type="region of interest" description="Disordered" evidence="1">
    <location>
        <begin position="505"/>
        <end position="530"/>
    </location>
</feature>
<dbReference type="AlphaFoldDB" id="A0AAE0LJ65"/>
<feature type="region of interest" description="Disordered" evidence="1">
    <location>
        <begin position="783"/>
        <end position="803"/>
    </location>
</feature>